<evidence type="ECO:0000313" key="3">
    <source>
        <dbReference type="Proteomes" id="UP001500190"/>
    </source>
</evidence>
<evidence type="ECO:0000259" key="1">
    <source>
        <dbReference type="Pfam" id="PF07045"/>
    </source>
</evidence>
<dbReference type="RefSeq" id="WP_344194396.1">
    <property type="nucleotide sequence ID" value="NZ_BAAAND010000007.1"/>
</dbReference>
<dbReference type="EMBL" id="BAAAND010000007">
    <property type="protein sequence ID" value="GAA1593222.1"/>
    <property type="molecule type" value="Genomic_DNA"/>
</dbReference>
<comment type="caution">
    <text evidence="2">The sequence shown here is derived from an EMBL/GenBank/DDBJ whole genome shotgun (WGS) entry which is preliminary data.</text>
</comment>
<evidence type="ECO:0000313" key="2">
    <source>
        <dbReference type="EMBL" id="GAA1593222.1"/>
    </source>
</evidence>
<dbReference type="InterPro" id="IPR010753">
    <property type="entry name" value="DUF1330"/>
</dbReference>
<dbReference type="PANTHER" id="PTHR41521">
    <property type="match status" value="1"/>
</dbReference>
<dbReference type="Pfam" id="PF07045">
    <property type="entry name" value="DUF1330"/>
    <property type="match status" value="1"/>
</dbReference>
<keyword evidence="3" id="KW-1185">Reference proteome</keyword>
<feature type="domain" description="DUF1330" evidence="1">
    <location>
        <begin position="6"/>
        <end position="99"/>
    </location>
</feature>
<dbReference type="Gene3D" id="3.30.70.100">
    <property type="match status" value="1"/>
</dbReference>
<reference evidence="2 3" key="1">
    <citation type="journal article" date="2019" name="Int. J. Syst. Evol. Microbiol.">
        <title>The Global Catalogue of Microorganisms (GCM) 10K type strain sequencing project: providing services to taxonomists for standard genome sequencing and annotation.</title>
        <authorList>
            <consortium name="The Broad Institute Genomics Platform"/>
            <consortium name="The Broad Institute Genome Sequencing Center for Infectious Disease"/>
            <person name="Wu L."/>
            <person name="Ma J."/>
        </authorList>
    </citation>
    <scope>NUCLEOTIDE SEQUENCE [LARGE SCALE GENOMIC DNA]</scope>
    <source>
        <strain evidence="2 3">JCM 14304</strain>
    </source>
</reference>
<proteinExistence type="predicted"/>
<name>A0ABN2E2V5_9ACTN</name>
<accession>A0ABN2E2V5</accession>
<dbReference type="PANTHER" id="PTHR41521:SF4">
    <property type="entry name" value="BLR0684 PROTEIN"/>
    <property type="match status" value="1"/>
</dbReference>
<sequence>MGQKSKAYAIAYLRNVRMGDAIVEYLERIDETLAPYDGHFIVHGAAPERIEGDWDGAPIVIEFPDYDHLKDWYESPDYREILPLRTENSDGVVIFVEGVDRSHRATDVLTG</sequence>
<organism evidence="2 3">
    <name type="scientific">Kribbella karoonensis</name>
    <dbReference type="NCBI Taxonomy" id="324851"/>
    <lineage>
        <taxon>Bacteria</taxon>
        <taxon>Bacillati</taxon>
        <taxon>Actinomycetota</taxon>
        <taxon>Actinomycetes</taxon>
        <taxon>Propionibacteriales</taxon>
        <taxon>Kribbellaceae</taxon>
        <taxon>Kribbella</taxon>
    </lineage>
</organism>
<dbReference type="SUPFAM" id="SSF54909">
    <property type="entry name" value="Dimeric alpha+beta barrel"/>
    <property type="match status" value="1"/>
</dbReference>
<protein>
    <submittedName>
        <fullName evidence="2">DUF1330 domain-containing protein</fullName>
    </submittedName>
</protein>
<gene>
    <name evidence="2" type="ORF">GCM10009742_44970</name>
</gene>
<dbReference type="InterPro" id="IPR011008">
    <property type="entry name" value="Dimeric_a/b-barrel"/>
</dbReference>
<dbReference type="Proteomes" id="UP001500190">
    <property type="component" value="Unassembled WGS sequence"/>
</dbReference>